<dbReference type="Pfam" id="PF00098">
    <property type="entry name" value="zf-CCHC"/>
    <property type="match status" value="1"/>
</dbReference>
<proteinExistence type="predicted"/>
<dbReference type="PROSITE" id="PS50158">
    <property type="entry name" value="ZF_CCHC"/>
    <property type="match status" value="1"/>
</dbReference>
<dbReference type="InterPro" id="IPR001878">
    <property type="entry name" value="Znf_CCHC"/>
</dbReference>
<dbReference type="Proteomes" id="UP001642540">
    <property type="component" value="Unassembled WGS sequence"/>
</dbReference>
<name>A0ABP1RWE2_9HEXA</name>
<keyword evidence="1" id="KW-0479">Metal-binding</keyword>
<dbReference type="SUPFAM" id="SSF57756">
    <property type="entry name" value="Retrovirus zinc finger-like domains"/>
    <property type="match status" value="1"/>
</dbReference>
<protein>
    <recommendedName>
        <fullName evidence="2">CCHC-type domain-containing protein</fullName>
    </recommendedName>
</protein>
<dbReference type="SMART" id="SM00343">
    <property type="entry name" value="ZnF_C2HC"/>
    <property type="match status" value="2"/>
</dbReference>
<gene>
    <name evidence="3" type="ORF">ODALV1_LOCUS26949</name>
</gene>
<reference evidence="3 4" key="1">
    <citation type="submission" date="2024-08" db="EMBL/GenBank/DDBJ databases">
        <authorList>
            <person name="Cucini C."/>
            <person name="Frati F."/>
        </authorList>
    </citation>
    <scope>NUCLEOTIDE SEQUENCE [LARGE SCALE GENOMIC DNA]</scope>
</reference>
<feature type="domain" description="CCHC-type" evidence="2">
    <location>
        <begin position="298"/>
        <end position="313"/>
    </location>
</feature>
<sequence>MEPGPKIPCMHCNSMSHRSWDCRVPRGVAKRYKYNVVLTDAELAKRRAKDDAFFTKQRELARIQQYGERAMRVREEYARKYDRVPFAPEAVATASVTSGIAVSGAVVDGSSVGKVFECLYDNCKRTSNETSRQFIHMIVEHKTPYYDEQAEQVIDLETLQGRPYIAFLNGDSSTNILYVTAVQTEVHFIMYACIPHHPRNLKFRVKMLYNRELPSGFTPSLDATAPICSFGIGLASIIRANDSISFSISTVNRHFKRQGSLRFTMEVLEEVLESPLLVALELDGASSNDQGTAQSQTCYNCGELGHMCRDCPSPKNDRKGNGCGGSD</sequence>
<organism evidence="3 4">
    <name type="scientific">Orchesella dallaii</name>
    <dbReference type="NCBI Taxonomy" id="48710"/>
    <lineage>
        <taxon>Eukaryota</taxon>
        <taxon>Metazoa</taxon>
        <taxon>Ecdysozoa</taxon>
        <taxon>Arthropoda</taxon>
        <taxon>Hexapoda</taxon>
        <taxon>Collembola</taxon>
        <taxon>Entomobryomorpha</taxon>
        <taxon>Entomobryoidea</taxon>
        <taxon>Orchesellidae</taxon>
        <taxon>Orchesellinae</taxon>
        <taxon>Orchesella</taxon>
    </lineage>
</organism>
<keyword evidence="1" id="KW-0862">Zinc</keyword>
<accession>A0ABP1RWE2</accession>
<evidence type="ECO:0000256" key="1">
    <source>
        <dbReference type="PROSITE-ProRule" id="PRU00047"/>
    </source>
</evidence>
<comment type="caution">
    <text evidence="3">The sequence shown here is derived from an EMBL/GenBank/DDBJ whole genome shotgun (WGS) entry which is preliminary data.</text>
</comment>
<keyword evidence="1" id="KW-0863">Zinc-finger</keyword>
<evidence type="ECO:0000313" key="3">
    <source>
        <dbReference type="EMBL" id="CAL8137510.1"/>
    </source>
</evidence>
<evidence type="ECO:0000313" key="4">
    <source>
        <dbReference type="Proteomes" id="UP001642540"/>
    </source>
</evidence>
<evidence type="ECO:0000259" key="2">
    <source>
        <dbReference type="PROSITE" id="PS50158"/>
    </source>
</evidence>
<keyword evidence="4" id="KW-1185">Reference proteome</keyword>
<dbReference type="Gene3D" id="4.10.60.10">
    <property type="entry name" value="Zinc finger, CCHC-type"/>
    <property type="match status" value="1"/>
</dbReference>
<dbReference type="InterPro" id="IPR036875">
    <property type="entry name" value="Znf_CCHC_sf"/>
</dbReference>
<dbReference type="EMBL" id="CAXLJM020000118">
    <property type="protein sequence ID" value="CAL8137510.1"/>
    <property type="molecule type" value="Genomic_DNA"/>
</dbReference>